<name>A0ABX8YY86_9BACT</name>
<sequence length="370" mass="40322">MAQACEKTLALEEVSVPGYEKVIRVLNAEVGLHAIICIHSSVIGPALGGIRIYPYPNEEMALKDVMRLAKAMTYKSLLSECSWGGGKAVIIADPKMDKTKELLSAFAEAVHQLKGEYICAEDVGCSPEDVLLISQTTPYVVGLPHEKSSGNPAIFTAWGAFRGIQSVLKKIYSSSDLKGRKIAIQGIGAVGFELAMFLFWAGAHLIISDLDQKRCLELQKLTGAVILPAEEILKAECDVLAPCAMGGILNSRTIPLLRCLAVAGCANNQLLNDNDADELASRGIWYVPDFINNAGGLINVSQELEPGGYNPILARNRIDRIPDLLTIVYDIAEQNRFSTHRAALSLADYRLKYQIGKRIEPPYFHHASLS</sequence>
<dbReference type="GO" id="GO:0050049">
    <property type="term" value="F:L-leucine dehydrogenase activity"/>
    <property type="evidence" value="ECO:0007669"/>
    <property type="project" value="UniProtKB-EC"/>
</dbReference>
<feature type="domain" description="Glutamate/phenylalanine/leucine/valine/L-tryptophan dehydrogenase C-terminal" evidence="5">
    <location>
        <begin position="150"/>
        <end position="360"/>
    </location>
</feature>
<evidence type="ECO:0000256" key="4">
    <source>
        <dbReference type="SAM" id="Phobius"/>
    </source>
</evidence>
<dbReference type="SUPFAM" id="SSF53223">
    <property type="entry name" value="Aminoacid dehydrogenase-like, N-terminal domain"/>
    <property type="match status" value="1"/>
</dbReference>
<evidence type="ECO:0000256" key="2">
    <source>
        <dbReference type="ARBA" id="ARBA00023002"/>
    </source>
</evidence>
<evidence type="ECO:0000313" key="6">
    <source>
        <dbReference type="EMBL" id="QZA58255.1"/>
    </source>
</evidence>
<reference evidence="6 7" key="2">
    <citation type="submission" date="2021-05" db="EMBL/GenBank/DDBJ databases">
        <title>Ecology and evolution of chlamydial symbionts of arthropods.</title>
        <authorList>
            <person name="Halter T."/>
            <person name="Sixt B.S."/>
            <person name="Toenshoff E.R."/>
            <person name="Koestlbacher S."/>
            <person name="Schulz F."/>
            <person name="Kostanjsek R."/>
            <person name="Collingro A."/>
            <person name="Hendrickx F."/>
            <person name="Horn M."/>
        </authorList>
    </citation>
    <scope>NUCLEOTIDE SEQUENCE [LARGE SCALE GENOMIC DNA]</scope>
    <source>
        <strain evidence="6 7">15C</strain>
    </source>
</reference>
<dbReference type="InterPro" id="IPR006097">
    <property type="entry name" value="Glu/Leu/Phe/Val/Trp_DH_dimer"/>
</dbReference>
<evidence type="ECO:0000256" key="3">
    <source>
        <dbReference type="ARBA" id="ARBA00023027"/>
    </source>
</evidence>
<dbReference type="RefSeq" id="WP_194845925.1">
    <property type="nucleotide sequence ID" value="NZ_CP075585.1"/>
</dbReference>
<dbReference type="Pfam" id="PF00208">
    <property type="entry name" value="ELFV_dehydrog"/>
    <property type="match status" value="1"/>
</dbReference>
<dbReference type="PANTHER" id="PTHR42722:SF1">
    <property type="entry name" value="VALINE DEHYDROGENASE"/>
    <property type="match status" value="1"/>
</dbReference>
<evidence type="ECO:0000259" key="5">
    <source>
        <dbReference type="SMART" id="SM00839"/>
    </source>
</evidence>
<keyword evidence="2 6" id="KW-0560">Oxidoreductase</keyword>
<comment type="similarity">
    <text evidence="1">Belongs to the Glu/Leu/Phe/Val dehydrogenases family.</text>
</comment>
<dbReference type="Gene3D" id="3.40.50.10860">
    <property type="entry name" value="Leucine Dehydrogenase, chain A, domain 1"/>
    <property type="match status" value="1"/>
</dbReference>
<dbReference type="InterPro" id="IPR006096">
    <property type="entry name" value="Glu/Leu/Phe/Val/Trp_DH_C"/>
</dbReference>
<dbReference type="Pfam" id="PF02812">
    <property type="entry name" value="ELFV_dehydrog_N"/>
    <property type="match status" value="1"/>
</dbReference>
<dbReference type="PANTHER" id="PTHR42722">
    <property type="entry name" value="LEUCINE DEHYDROGENASE"/>
    <property type="match status" value="1"/>
</dbReference>
<evidence type="ECO:0000313" key="7">
    <source>
        <dbReference type="Proteomes" id="UP000822862"/>
    </source>
</evidence>
<reference evidence="6 7" key="1">
    <citation type="submission" date="2020-01" db="EMBL/GenBank/DDBJ databases">
        <authorList>
            <person name="Sixt B."/>
            <person name="Schulz F."/>
            <person name="Kostanjsek R."/>
            <person name="Koestlbacher S."/>
            <person name="Collingro A."/>
            <person name="Toenshoff E."/>
            <person name="Horn M."/>
        </authorList>
    </citation>
    <scope>NUCLEOTIDE SEQUENCE [LARGE SCALE GENOMIC DNA]</scope>
    <source>
        <strain evidence="6 7">15C</strain>
    </source>
</reference>
<organism evidence="6 7">
    <name type="scientific">Candidatus Rhabdochlamydia porcellionis</name>
    <dbReference type="NCBI Taxonomy" id="225148"/>
    <lineage>
        <taxon>Bacteria</taxon>
        <taxon>Pseudomonadati</taxon>
        <taxon>Chlamydiota</taxon>
        <taxon>Chlamydiia</taxon>
        <taxon>Parachlamydiales</taxon>
        <taxon>Candidatus Rhabdochlamydiaceae</taxon>
        <taxon>Candidatus Rhabdochlamydia</taxon>
    </lineage>
</organism>
<protein>
    <submittedName>
        <fullName evidence="6">Leucine dehydrogenase</fullName>
        <ecNumber evidence="6">1.4.1.9</ecNumber>
    </submittedName>
</protein>
<dbReference type="CDD" id="cd01075">
    <property type="entry name" value="NAD_bind_Leu_Phe_Val_DH"/>
    <property type="match status" value="1"/>
</dbReference>
<dbReference type="SMART" id="SM00839">
    <property type="entry name" value="ELFV_dehydrog"/>
    <property type="match status" value="1"/>
</dbReference>
<keyword evidence="7" id="KW-1185">Reference proteome</keyword>
<dbReference type="SUPFAM" id="SSF51735">
    <property type="entry name" value="NAD(P)-binding Rossmann-fold domains"/>
    <property type="match status" value="1"/>
</dbReference>
<evidence type="ECO:0000256" key="1">
    <source>
        <dbReference type="ARBA" id="ARBA00006382"/>
    </source>
</evidence>
<dbReference type="InterPro" id="IPR016211">
    <property type="entry name" value="Glu/Phe/Leu/Val/Trp_DH_bac/arc"/>
</dbReference>
<proteinExistence type="inferred from homology"/>
<feature type="transmembrane region" description="Helical" evidence="4">
    <location>
        <begin position="182"/>
        <end position="207"/>
    </location>
</feature>
<accession>A0ABX8YY86</accession>
<keyword evidence="4" id="KW-0812">Transmembrane</keyword>
<dbReference type="EC" id="1.4.1.9" evidence="6"/>
<keyword evidence="4" id="KW-1133">Transmembrane helix</keyword>
<dbReference type="EMBL" id="CP075585">
    <property type="protein sequence ID" value="QZA58255.1"/>
    <property type="molecule type" value="Genomic_DNA"/>
</dbReference>
<dbReference type="Gene3D" id="3.40.50.720">
    <property type="entry name" value="NAD(P)-binding Rossmann-like Domain"/>
    <property type="match status" value="1"/>
</dbReference>
<dbReference type="Proteomes" id="UP000822862">
    <property type="component" value="Chromosome"/>
</dbReference>
<dbReference type="PIRSF" id="PIRSF000188">
    <property type="entry name" value="Phe_leu_dh"/>
    <property type="match status" value="1"/>
</dbReference>
<dbReference type="InterPro" id="IPR046346">
    <property type="entry name" value="Aminoacid_DH-like_N_sf"/>
</dbReference>
<dbReference type="InterPro" id="IPR036291">
    <property type="entry name" value="NAD(P)-bd_dom_sf"/>
</dbReference>
<gene>
    <name evidence="6" type="ORF">RHAB15C_0000126</name>
</gene>
<keyword evidence="3" id="KW-0520">NAD</keyword>
<keyword evidence="4" id="KW-0472">Membrane</keyword>